<reference evidence="2" key="1">
    <citation type="submission" date="2023-07" db="EMBL/GenBank/DDBJ databases">
        <title>A chromosome-level genome assembly of Lolium multiflorum.</title>
        <authorList>
            <person name="Chen Y."/>
            <person name="Copetti D."/>
            <person name="Kolliker R."/>
            <person name="Studer B."/>
        </authorList>
    </citation>
    <scope>NUCLEOTIDE SEQUENCE</scope>
    <source>
        <strain evidence="2">02402/16</strain>
        <tissue evidence="2">Leaf</tissue>
    </source>
</reference>
<sequence>MEAIAARDEEVAASARDSALYHTDLARVATEEEAAAATQRAQWDSSLLEAIERRRRDEEASVRDRLTPLSWHVACLSRTRSSRTAYKGHGARLSKPGSAPTMVSGPKVTSAKSSTPRDCE</sequence>
<evidence type="ECO:0000313" key="3">
    <source>
        <dbReference type="Proteomes" id="UP001231189"/>
    </source>
</evidence>
<protein>
    <submittedName>
        <fullName evidence="2">Uncharacterized protein</fullName>
    </submittedName>
</protein>
<organism evidence="2 3">
    <name type="scientific">Lolium multiflorum</name>
    <name type="common">Italian ryegrass</name>
    <name type="synonym">Lolium perenne subsp. multiflorum</name>
    <dbReference type="NCBI Taxonomy" id="4521"/>
    <lineage>
        <taxon>Eukaryota</taxon>
        <taxon>Viridiplantae</taxon>
        <taxon>Streptophyta</taxon>
        <taxon>Embryophyta</taxon>
        <taxon>Tracheophyta</taxon>
        <taxon>Spermatophyta</taxon>
        <taxon>Magnoliopsida</taxon>
        <taxon>Liliopsida</taxon>
        <taxon>Poales</taxon>
        <taxon>Poaceae</taxon>
        <taxon>BOP clade</taxon>
        <taxon>Pooideae</taxon>
        <taxon>Poodae</taxon>
        <taxon>Poeae</taxon>
        <taxon>Poeae Chloroplast Group 2 (Poeae type)</taxon>
        <taxon>Loliodinae</taxon>
        <taxon>Loliinae</taxon>
        <taxon>Lolium</taxon>
    </lineage>
</organism>
<evidence type="ECO:0000313" key="2">
    <source>
        <dbReference type="EMBL" id="KAK1663969.1"/>
    </source>
</evidence>
<accession>A0AAD8WIW6</accession>
<dbReference type="EMBL" id="JAUUTY010000003">
    <property type="protein sequence ID" value="KAK1663969.1"/>
    <property type="molecule type" value="Genomic_DNA"/>
</dbReference>
<proteinExistence type="predicted"/>
<evidence type="ECO:0000256" key="1">
    <source>
        <dbReference type="SAM" id="MobiDB-lite"/>
    </source>
</evidence>
<comment type="caution">
    <text evidence="2">The sequence shown here is derived from an EMBL/GenBank/DDBJ whole genome shotgun (WGS) entry which is preliminary data.</text>
</comment>
<dbReference type="AlphaFoldDB" id="A0AAD8WIW6"/>
<name>A0AAD8WIW6_LOLMU</name>
<keyword evidence="3" id="KW-1185">Reference proteome</keyword>
<gene>
    <name evidence="2" type="ORF">QYE76_052128</name>
</gene>
<dbReference type="Proteomes" id="UP001231189">
    <property type="component" value="Unassembled WGS sequence"/>
</dbReference>
<feature type="region of interest" description="Disordered" evidence="1">
    <location>
        <begin position="84"/>
        <end position="120"/>
    </location>
</feature>